<dbReference type="EMBL" id="JBHMCG010000191">
    <property type="protein sequence ID" value="MFB9578776.1"/>
    <property type="molecule type" value="Genomic_DNA"/>
</dbReference>
<evidence type="ECO:0000313" key="3">
    <source>
        <dbReference type="Proteomes" id="UP001589710"/>
    </source>
</evidence>
<gene>
    <name evidence="2" type="ORF">ACFFTL_42605</name>
</gene>
<dbReference type="RefSeq" id="WP_386145167.1">
    <property type="nucleotide sequence ID" value="NZ_JBHMCG010000191.1"/>
</dbReference>
<accession>A0ABV5RNX7</accession>
<reference evidence="2 3" key="1">
    <citation type="submission" date="2024-09" db="EMBL/GenBank/DDBJ databases">
        <authorList>
            <person name="Sun Q."/>
            <person name="Mori K."/>
        </authorList>
    </citation>
    <scope>NUCLEOTIDE SEQUENCE [LARGE SCALE GENOMIC DNA]</scope>
    <source>
        <strain evidence="2 3">JCM 3331</strain>
    </source>
</reference>
<feature type="signal peptide" evidence="1">
    <location>
        <begin position="1"/>
        <end position="25"/>
    </location>
</feature>
<evidence type="ECO:0000313" key="2">
    <source>
        <dbReference type="EMBL" id="MFB9578776.1"/>
    </source>
</evidence>
<organism evidence="2 3">
    <name type="scientific">Streptomyces yanii</name>
    <dbReference type="NCBI Taxonomy" id="78510"/>
    <lineage>
        <taxon>Bacteria</taxon>
        <taxon>Bacillati</taxon>
        <taxon>Actinomycetota</taxon>
        <taxon>Actinomycetes</taxon>
        <taxon>Kitasatosporales</taxon>
        <taxon>Streptomycetaceae</taxon>
        <taxon>Streptomyces</taxon>
    </lineage>
</organism>
<keyword evidence="3" id="KW-1185">Reference proteome</keyword>
<comment type="caution">
    <text evidence="2">The sequence shown here is derived from an EMBL/GenBank/DDBJ whole genome shotgun (WGS) entry which is preliminary data.</text>
</comment>
<evidence type="ECO:0000256" key="1">
    <source>
        <dbReference type="SAM" id="SignalP"/>
    </source>
</evidence>
<keyword evidence="1" id="KW-0732">Signal</keyword>
<protein>
    <submittedName>
        <fullName evidence="2">Uncharacterized protein</fullName>
    </submittedName>
</protein>
<dbReference type="Proteomes" id="UP001589710">
    <property type="component" value="Unassembled WGS sequence"/>
</dbReference>
<feature type="chain" id="PRO_5046397696" evidence="1">
    <location>
        <begin position="26"/>
        <end position="111"/>
    </location>
</feature>
<sequence>MRTALGMLTAACVAGTLGVLPVAAAATPPPEPAQPQQNGPVVAAHKLTLVTGEVVTLERHANGFQAATVAPSTEDPQTAFSTMKVGEEVYVIPDKAQPYLAANELDRELFN</sequence>
<feature type="non-terminal residue" evidence="2">
    <location>
        <position position="111"/>
    </location>
</feature>
<proteinExistence type="predicted"/>
<name>A0ABV5RNX7_9ACTN</name>